<gene>
    <name evidence="8" type="ORF">KDK_61130</name>
</gene>
<name>A0A402ATE2_9CHLR</name>
<sequence length="188" mass="22286">MRKEMHQIDNKSSFDASPVALLYDRYAYIILRIVSRFAQSQEDAHDLVLDVFIAAMEKPVWLNWPEAEQLAWLRRIAHNKGVDHYRHRVNHPAQSIDDEQFTPFLYEDDGRMPEHVVLRNEEHALLRENISKLSELQQEIVRLRFGHGLRSKEIAQRLNKSDNLVRVLLSRALNYLRGMYQQQEGEQR</sequence>
<dbReference type="Pfam" id="PF04542">
    <property type="entry name" value="Sigma70_r2"/>
    <property type="match status" value="1"/>
</dbReference>
<evidence type="ECO:0008006" key="10">
    <source>
        <dbReference type="Google" id="ProtNLM"/>
    </source>
</evidence>
<evidence type="ECO:0000259" key="6">
    <source>
        <dbReference type="Pfam" id="PF04542"/>
    </source>
</evidence>
<dbReference type="InterPro" id="IPR013325">
    <property type="entry name" value="RNA_pol_sigma_r2"/>
</dbReference>
<evidence type="ECO:0000256" key="5">
    <source>
        <dbReference type="ARBA" id="ARBA00023163"/>
    </source>
</evidence>
<keyword evidence="5" id="KW-0804">Transcription</keyword>
<reference evidence="9" key="1">
    <citation type="submission" date="2018-12" db="EMBL/GenBank/DDBJ databases">
        <title>Tengunoibacter tsumagoiensis gen. nov., sp. nov., Dictyobacter kobayashii sp. nov., D. alpinus sp. nov., and D. joshuensis sp. nov. and description of Dictyobacteraceae fam. nov. within the order Ktedonobacterales isolated from Tengu-no-mugimeshi.</title>
        <authorList>
            <person name="Wang C.M."/>
            <person name="Zheng Y."/>
            <person name="Sakai Y."/>
            <person name="Toyoda A."/>
            <person name="Minakuchi Y."/>
            <person name="Abe K."/>
            <person name="Yokota A."/>
            <person name="Yabe S."/>
        </authorList>
    </citation>
    <scope>NUCLEOTIDE SEQUENCE [LARGE SCALE GENOMIC DNA]</scope>
    <source>
        <strain evidence="9">Uno11</strain>
    </source>
</reference>
<dbReference type="CDD" id="cd06171">
    <property type="entry name" value="Sigma70_r4"/>
    <property type="match status" value="1"/>
</dbReference>
<dbReference type="Proteomes" id="UP000287188">
    <property type="component" value="Unassembled WGS sequence"/>
</dbReference>
<feature type="domain" description="RNA polymerase sigma factor 70 region 4 type 2" evidence="7">
    <location>
        <begin position="126"/>
        <end position="174"/>
    </location>
</feature>
<organism evidence="8 9">
    <name type="scientific">Dictyobacter kobayashii</name>
    <dbReference type="NCBI Taxonomy" id="2014872"/>
    <lineage>
        <taxon>Bacteria</taxon>
        <taxon>Bacillati</taxon>
        <taxon>Chloroflexota</taxon>
        <taxon>Ktedonobacteria</taxon>
        <taxon>Ktedonobacterales</taxon>
        <taxon>Dictyobacteraceae</taxon>
        <taxon>Dictyobacter</taxon>
    </lineage>
</organism>
<dbReference type="GO" id="GO:0006352">
    <property type="term" value="P:DNA-templated transcription initiation"/>
    <property type="evidence" value="ECO:0007669"/>
    <property type="project" value="InterPro"/>
</dbReference>
<dbReference type="SUPFAM" id="SSF88946">
    <property type="entry name" value="Sigma2 domain of RNA polymerase sigma factors"/>
    <property type="match status" value="1"/>
</dbReference>
<dbReference type="InterPro" id="IPR013249">
    <property type="entry name" value="RNA_pol_sigma70_r4_t2"/>
</dbReference>
<accession>A0A402ATE2</accession>
<dbReference type="InterPro" id="IPR039425">
    <property type="entry name" value="RNA_pol_sigma-70-like"/>
</dbReference>
<dbReference type="InterPro" id="IPR007627">
    <property type="entry name" value="RNA_pol_sigma70_r2"/>
</dbReference>
<dbReference type="PANTHER" id="PTHR43133:SF8">
    <property type="entry name" value="RNA POLYMERASE SIGMA FACTOR HI_1459-RELATED"/>
    <property type="match status" value="1"/>
</dbReference>
<dbReference type="SUPFAM" id="SSF88659">
    <property type="entry name" value="Sigma3 and sigma4 domains of RNA polymerase sigma factors"/>
    <property type="match status" value="1"/>
</dbReference>
<feature type="domain" description="RNA polymerase sigma-70 region 2" evidence="6">
    <location>
        <begin position="22"/>
        <end position="88"/>
    </location>
</feature>
<dbReference type="GO" id="GO:0003677">
    <property type="term" value="F:DNA binding"/>
    <property type="evidence" value="ECO:0007669"/>
    <property type="project" value="UniProtKB-KW"/>
</dbReference>
<dbReference type="InterPro" id="IPR013324">
    <property type="entry name" value="RNA_pol_sigma_r3/r4-like"/>
</dbReference>
<evidence type="ECO:0000313" key="9">
    <source>
        <dbReference type="Proteomes" id="UP000287188"/>
    </source>
</evidence>
<keyword evidence="2" id="KW-0805">Transcription regulation</keyword>
<evidence type="ECO:0000256" key="4">
    <source>
        <dbReference type="ARBA" id="ARBA00023125"/>
    </source>
</evidence>
<dbReference type="NCBIfam" id="TIGR02937">
    <property type="entry name" value="sigma70-ECF"/>
    <property type="match status" value="1"/>
</dbReference>
<dbReference type="PANTHER" id="PTHR43133">
    <property type="entry name" value="RNA POLYMERASE ECF-TYPE SIGMA FACTO"/>
    <property type="match status" value="1"/>
</dbReference>
<dbReference type="Gene3D" id="1.10.10.10">
    <property type="entry name" value="Winged helix-like DNA-binding domain superfamily/Winged helix DNA-binding domain"/>
    <property type="match status" value="1"/>
</dbReference>
<comment type="caution">
    <text evidence="8">The sequence shown here is derived from an EMBL/GenBank/DDBJ whole genome shotgun (WGS) entry which is preliminary data.</text>
</comment>
<dbReference type="Gene3D" id="1.10.1740.10">
    <property type="match status" value="1"/>
</dbReference>
<evidence type="ECO:0000256" key="1">
    <source>
        <dbReference type="ARBA" id="ARBA00010641"/>
    </source>
</evidence>
<evidence type="ECO:0000256" key="2">
    <source>
        <dbReference type="ARBA" id="ARBA00023015"/>
    </source>
</evidence>
<dbReference type="InterPro" id="IPR014284">
    <property type="entry name" value="RNA_pol_sigma-70_dom"/>
</dbReference>
<keyword evidence="9" id="KW-1185">Reference proteome</keyword>
<keyword evidence="4" id="KW-0238">DNA-binding</keyword>
<dbReference type="Pfam" id="PF08281">
    <property type="entry name" value="Sigma70_r4_2"/>
    <property type="match status" value="1"/>
</dbReference>
<evidence type="ECO:0000259" key="7">
    <source>
        <dbReference type="Pfam" id="PF08281"/>
    </source>
</evidence>
<protein>
    <recommendedName>
        <fullName evidence="10">DNA-directed RNA polymerase sigma-70 factor</fullName>
    </recommendedName>
</protein>
<dbReference type="InterPro" id="IPR036388">
    <property type="entry name" value="WH-like_DNA-bd_sf"/>
</dbReference>
<dbReference type="AlphaFoldDB" id="A0A402ATE2"/>
<comment type="similarity">
    <text evidence="1">Belongs to the sigma-70 factor family. ECF subfamily.</text>
</comment>
<evidence type="ECO:0000313" key="8">
    <source>
        <dbReference type="EMBL" id="GCE22313.1"/>
    </source>
</evidence>
<proteinExistence type="inferred from homology"/>
<keyword evidence="3" id="KW-0731">Sigma factor</keyword>
<evidence type="ECO:0000256" key="3">
    <source>
        <dbReference type="ARBA" id="ARBA00023082"/>
    </source>
</evidence>
<dbReference type="EMBL" id="BIFS01000002">
    <property type="protein sequence ID" value="GCE22313.1"/>
    <property type="molecule type" value="Genomic_DNA"/>
</dbReference>
<dbReference type="GO" id="GO:0016987">
    <property type="term" value="F:sigma factor activity"/>
    <property type="evidence" value="ECO:0007669"/>
    <property type="project" value="UniProtKB-KW"/>
</dbReference>